<dbReference type="Pfam" id="PF00069">
    <property type="entry name" value="Pkinase"/>
    <property type="match status" value="1"/>
</dbReference>
<evidence type="ECO:0000259" key="1">
    <source>
        <dbReference type="PROSITE" id="PS50011"/>
    </source>
</evidence>
<dbReference type="GO" id="GO:0004674">
    <property type="term" value="F:protein serine/threonine kinase activity"/>
    <property type="evidence" value="ECO:0007669"/>
    <property type="project" value="TreeGrafter"/>
</dbReference>
<accession>A0A6A6PD77</accession>
<dbReference type="Gene3D" id="1.10.510.10">
    <property type="entry name" value="Transferase(Phosphotransferase) domain 1"/>
    <property type="match status" value="1"/>
</dbReference>
<keyword evidence="2" id="KW-0808">Transferase</keyword>
<dbReference type="GO" id="GO:0005737">
    <property type="term" value="C:cytoplasm"/>
    <property type="evidence" value="ECO:0007669"/>
    <property type="project" value="TreeGrafter"/>
</dbReference>
<dbReference type="InterPro" id="IPR008271">
    <property type="entry name" value="Ser/Thr_kinase_AS"/>
</dbReference>
<evidence type="ECO:0000313" key="2">
    <source>
        <dbReference type="EMBL" id="KAF2461759.1"/>
    </source>
</evidence>
<dbReference type="SMART" id="SM00220">
    <property type="entry name" value="S_TKc"/>
    <property type="match status" value="1"/>
</dbReference>
<reference evidence="2" key="1">
    <citation type="journal article" date="2020" name="Stud. Mycol.">
        <title>101 Dothideomycetes genomes: a test case for predicting lifestyles and emergence of pathogens.</title>
        <authorList>
            <person name="Haridas S."/>
            <person name="Albert R."/>
            <person name="Binder M."/>
            <person name="Bloem J."/>
            <person name="Labutti K."/>
            <person name="Salamov A."/>
            <person name="Andreopoulos B."/>
            <person name="Baker S."/>
            <person name="Barry K."/>
            <person name="Bills G."/>
            <person name="Bluhm B."/>
            <person name="Cannon C."/>
            <person name="Castanera R."/>
            <person name="Culley D."/>
            <person name="Daum C."/>
            <person name="Ezra D."/>
            <person name="Gonzalez J."/>
            <person name="Henrissat B."/>
            <person name="Kuo A."/>
            <person name="Liang C."/>
            <person name="Lipzen A."/>
            <person name="Lutzoni F."/>
            <person name="Magnuson J."/>
            <person name="Mondo S."/>
            <person name="Nolan M."/>
            <person name="Ohm R."/>
            <person name="Pangilinan J."/>
            <person name="Park H.-J."/>
            <person name="Ramirez L."/>
            <person name="Alfaro M."/>
            <person name="Sun H."/>
            <person name="Tritt A."/>
            <person name="Yoshinaga Y."/>
            <person name="Zwiers L.-H."/>
            <person name="Turgeon B."/>
            <person name="Goodwin S."/>
            <person name="Spatafora J."/>
            <person name="Crous P."/>
            <person name="Grigoriev I."/>
        </authorList>
    </citation>
    <scope>NUCLEOTIDE SEQUENCE</scope>
    <source>
        <strain evidence="2">ATCC 16933</strain>
    </source>
</reference>
<dbReference type="OrthoDB" id="4062651at2759"/>
<keyword evidence="3" id="KW-1185">Reference proteome</keyword>
<dbReference type="InterPro" id="IPR000719">
    <property type="entry name" value="Prot_kinase_dom"/>
</dbReference>
<feature type="domain" description="Protein kinase" evidence="1">
    <location>
        <begin position="1"/>
        <end position="293"/>
    </location>
</feature>
<name>A0A6A6PD77_9PEZI</name>
<dbReference type="Proteomes" id="UP000799766">
    <property type="component" value="Unassembled WGS sequence"/>
</dbReference>
<dbReference type="InterPro" id="IPR011009">
    <property type="entry name" value="Kinase-like_dom_sf"/>
</dbReference>
<dbReference type="PROSITE" id="PS50011">
    <property type="entry name" value="PROTEIN_KINASE_DOM"/>
    <property type="match status" value="1"/>
</dbReference>
<organism evidence="2 3">
    <name type="scientific">Lineolata rhizophorae</name>
    <dbReference type="NCBI Taxonomy" id="578093"/>
    <lineage>
        <taxon>Eukaryota</taxon>
        <taxon>Fungi</taxon>
        <taxon>Dikarya</taxon>
        <taxon>Ascomycota</taxon>
        <taxon>Pezizomycotina</taxon>
        <taxon>Dothideomycetes</taxon>
        <taxon>Dothideomycetes incertae sedis</taxon>
        <taxon>Lineolatales</taxon>
        <taxon>Lineolataceae</taxon>
        <taxon>Lineolata</taxon>
    </lineage>
</organism>
<proteinExistence type="predicted"/>
<dbReference type="InterPro" id="IPR053235">
    <property type="entry name" value="Ser_Thr_kinase"/>
</dbReference>
<dbReference type="AlphaFoldDB" id="A0A6A6PD77"/>
<evidence type="ECO:0000313" key="3">
    <source>
        <dbReference type="Proteomes" id="UP000799766"/>
    </source>
</evidence>
<dbReference type="GO" id="GO:0005524">
    <property type="term" value="F:ATP binding"/>
    <property type="evidence" value="ECO:0007669"/>
    <property type="project" value="InterPro"/>
</dbReference>
<sequence length="296" mass="33542">MNTPSEMIGQSGRAYVVERVLQDEGLPFGRVLFARHARRNFSKILVLKGILRGNFRSRLNIYERVGSSPFLRGLLDTIPEQSMILKDALRGLTALHERNIVHNDVKANNILIDVKEEKEKEDEMEFERIQLADLEDAAHIPPGSILEGAQLGNWMWRSPEAHAQGPVGKASDIFSFGVVCIYAVTKRVIFAVDNEELAPGEELLAAVLERQISCFADEDGLHGLLRHLGEKNPWCQVFEVLESGFNKENPRKPFSLWRVEHFDEDFKDLISGLTNFDPAKRITGQEALAHRWFEGI</sequence>
<dbReference type="PANTHER" id="PTHR24361">
    <property type="entry name" value="MITOGEN-ACTIVATED KINASE KINASE KINASE"/>
    <property type="match status" value="1"/>
</dbReference>
<gene>
    <name evidence="2" type="ORF">BDY21DRAFT_312445</name>
</gene>
<protein>
    <submittedName>
        <fullName evidence="2">Kinase-like domain-containing protein</fullName>
    </submittedName>
</protein>
<dbReference type="PROSITE" id="PS00108">
    <property type="entry name" value="PROTEIN_KINASE_ST"/>
    <property type="match status" value="1"/>
</dbReference>
<dbReference type="SUPFAM" id="SSF56112">
    <property type="entry name" value="Protein kinase-like (PK-like)"/>
    <property type="match status" value="1"/>
</dbReference>
<keyword evidence="2" id="KW-0418">Kinase</keyword>
<dbReference type="EMBL" id="MU001670">
    <property type="protein sequence ID" value="KAF2461759.1"/>
    <property type="molecule type" value="Genomic_DNA"/>
</dbReference>